<dbReference type="AlphaFoldDB" id="A0A7G5IJ50"/>
<organism evidence="2 3">
    <name type="scientific">Sandaracinobacteroides saxicola</name>
    <dbReference type="NCBI Taxonomy" id="2759707"/>
    <lineage>
        <taxon>Bacteria</taxon>
        <taxon>Pseudomonadati</taxon>
        <taxon>Pseudomonadota</taxon>
        <taxon>Alphaproteobacteria</taxon>
        <taxon>Sphingomonadales</taxon>
        <taxon>Sphingosinicellaceae</taxon>
        <taxon>Sandaracinobacteroides</taxon>
    </lineage>
</organism>
<keyword evidence="3" id="KW-1185">Reference proteome</keyword>
<dbReference type="EMBL" id="CP059851">
    <property type="protein sequence ID" value="QMW23392.1"/>
    <property type="molecule type" value="Genomic_DNA"/>
</dbReference>
<evidence type="ECO:0000313" key="3">
    <source>
        <dbReference type="Proteomes" id="UP000515292"/>
    </source>
</evidence>
<dbReference type="Pfam" id="PF09356">
    <property type="entry name" value="Phage_BR0599"/>
    <property type="match status" value="1"/>
</dbReference>
<name>A0A7G5IJ50_9SPHN</name>
<feature type="domain" description="Bacteriophage phiJL001 Gp84 C-terminal" evidence="1">
    <location>
        <begin position="183"/>
        <end position="258"/>
    </location>
</feature>
<dbReference type="NCBIfam" id="TIGR02218">
    <property type="entry name" value="phg_TIGR02218"/>
    <property type="match status" value="1"/>
</dbReference>
<dbReference type="KEGG" id="sand:H3309_02495"/>
<protein>
    <submittedName>
        <fullName evidence="2">DUF2163 domain-containing protein</fullName>
    </submittedName>
</protein>
<dbReference type="InterPro" id="IPR011928">
    <property type="entry name" value="Phage_phiJL001_Gp84"/>
</dbReference>
<proteinExistence type="predicted"/>
<dbReference type="RefSeq" id="WP_182297200.1">
    <property type="nucleotide sequence ID" value="NZ_CP059851.1"/>
</dbReference>
<evidence type="ECO:0000259" key="1">
    <source>
        <dbReference type="Pfam" id="PF09356"/>
    </source>
</evidence>
<accession>A0A7G5IJ50</accession>
<gene>
    <name evidence="2" type="ORF">H3309_02495</name>
</gene>
<dbReference type="InterPro" id="IPR018964">
    <property type="entry name" value="Phage_phiJL001_Gp84_C"/>
</dbReference>
<dbReference type="Pfam" id="PF09931">
    <property type="entry name" value="Phage_phiJL001_Gp84_N"/>
    <property type="match status" value="1"/>
</dbReference>
<sequence length="265" mass="27960">MEGLAGEVTRLAFCWRLLRRDGVALGLTSHDAALVIGGLRYEAAPGMTPSAVVASERFEAQGMSVEVALGGVFSAADLDAGRWADAMLRLFVVDWAAPEAGSVVLVEGRLGDHVREGALVRMELRDGFAALERREPPRYSPTCRAELGDAACGVDMTGRRVRVLADVDGDGLRLRAVLATADFVEGRARVLSGGLCGLTRRIVAAEAGRLVLEEALPAAAGPLAVMLWQGCDRRLATCAGRFGNAVNFRGEPDVPGSDALVRYGG</sequence>
<dbReference type="Proteomes" id="UP000515292">
    <property type="component" value="Chromosome"/>
</dbReference>
<evidence type="ECO:0000313" key="2">
    <source>
        <dbReference type="EMBL" id="QMW23392.1"/>
    </source>
</evidence>
<reference evidence="2 3" key="1">
    <citation type="submission" date="2020-07" db="EMBL/GenBank/DDBJ databases">
        <title>Complete genome sequence for Sandaracinobacter sp. M6.</title>
        <authorList>
            <person name="Tang Y."/>
            <person name="Liu Q."/>
            <person name="Guo Z."/>
            <person name="Lei P."/>
            <person name="Huang B."/>
        </authorList>
    </citation>
    <scope>NUCLEOTIDE SEQUENCE [LARGE SCALE GENOMIC DNA]</scope>
    <source>
        <strain evidence="2 3">M6</strain>
    </source>
</reference>